<dbReference type="GO" id="GO:0051536">
    <property type="term" value="F:iron-sulfur cluster binding"/>
    <property type="evidence" value="ECO:0007669"/>
    <property type="project" value="UniProtKB-KW"/>
</dbReference>
<feature type="domain" description="4Fe-4S ferredoxin-type" evidence="4">
    <location>
        <begin position="4"/>
        <end position="33"/>
    </location>
</feature>
<keyword evidence="3" id="KW-0411">Iron-sulfur</keyword>
<dbReference type="GO" id="GO:0046872">
    <property type="term" value="F:metal ion binding"/>
    <property type="evidence" value="ECO:0007669"/>
    <property type="project" value="UniProtKB-KW"/>
</dbReference>
<evidence type="ECO:0000256" key="1">
    <source>
        <dbReference type="ARBA" id="ARBA00022723"/>
    </source>
</evidence>
<dbReference type="EMBL" id="MHFR01000041">
    <property type="protein sequence ID" value="OGW97529.1"/>
    <property type="molecule type" value="Genomic_DNA"/>
</dbReference>
<evidence type="ECO:0000256" key="2">
    <source>
        <dbReference type="ARBA" id="ARBA00023004"/>
    </source>
</evidence>
<dbReference type="PROSITE" id="PS00198">
    <property type="entry name" value="4FE4S_FER_1"/>
    <property type="match status" value="1"/>
</dbReference>
<evidence type="ECO:0000256" key="3">
    <source>
        <dbReference type="ARBA" id="ARBA00023014"/>
    </source>
</evidence>
<feature type="domain" description="4Fe-4S ferredoxin-type" evidence="4">
    <location>
        <begin position="34"/>
        <end position="63"/>
    </location>
</feature>
<name>A0A1G1KY26_9BACT</name>
<evidence type="ECO:0000313" key="6">
    <source>
        <dbReference type="Proteomes" id="UP000178187"/>
    </source>
</evidence>
<dbReference type="Gene3D" id="3.30.70.20">
    <property type="match status" value="1"/>
</dbReference>
<gene>
    <name evidence="5" type="ORF">A3G33_05080</name>
</gene>
<keyword evidence="2" id="KW-0408">Iron</keyword>
<dbReference type="AlphaFoldDB" id="A0A1G1KY26"/>
<dbReference type="InterPro" id="IPR017896">
    <property type="entry name" value="4Fe4S_Fe-S-bd"/>
</dbReference>
<dbReference type="Proteomes" id="UP000178187">
    <property type="component" value="Unassembled WGS sequence"/>
</dbReference>
<dbReference type="SUPFAM" id="SSF54862">
    <property type="entry name" value="4Fe-4S ferredoxins"/>
    <property type="match status" value="1"/>
</dbReference>
<keyword evidence="1" id="KW-0479">Metal-binding</keyword>
<sequence>MKRNVIKIDENLCNGCNECIPNCPEGALQIIDGKARLISDLFCDGLGACIGHCPQGAITIEEREAEAYDEQKVMENIVKQGPNVIKAHLVHLRDHGEHKYVEQALEFLRERKIKFPTSESSGLQEHAHGHSECPGSRIMDFRKELTMKPETQNQHKIESELRQWPVQLMLVPASAPYFNGADLLIAADCCPFAYADFHREFLRGKILLIACPKLDDAEFYLKKLTEIFKNNKIKSVTCVHMEVPCCFGLVQMVKEAMAEVGKKIPFHETTISIQGEKI</sequence>
<reference evidence="5 6" key="1">
    <citation type="journal article" date="2016" name="Nat. Commun.">
        <title>Thousands of microbial genomes shed light on interconnected biogeochemical processes in an aquifer system.</title>
        <authorList>
            <person name="Anantharaman K."/>
            <person name="Brown C.T."/>
            <person name="Hug L.A."/>
            <person name="Sharon I."/>
            <person name="Castelle C.J."/>
            <person name="Probst A.J."/>
            <person name="Thomas B.C."/>
            <person name="Singh A."/>
            <person name="Wilkins M.J."/>
            <person name="Karaoz U."/>
            <person name="Brodie E.L."/>
            <person name="Williams K.H."/>
            <person name="Hubbard S.S."/>
            <person name="Banfield J.F."/>
        </authorList>
    </citation>
    <scope>NUCLEOTIDE SEQUENCE [LARGE SCALE GENOMIC DNA]</scope>
</reference>
<dbReference type="PANTHER" id="PTHR42895:SF1">
    <property type="entry name" value="IRON-SULFUR CLUSTER PROTEIN"/>
    <property type="match status" value="1"/>
</dbReference>
<dbReference type="InterPro" id="IPR052911">
    <property type="entry name" value="Corrinoid_activation_enz"/>
</dbReference>
<evidence type="ECO:0000313" key="5">
    <source>
        <dbReference type="EMBL" id="OGW97529.1"/>
    </source>
</evidence>
<accession>A0A1G1KY26</accession>
<proteinExistence type="predicted"/>
<dbReference type="InterPro" id="IPR017900">
    <property type="entry name" value="4Fe4S_Fe_S_CS"/>
</dbReference>
<evidence type="ECO:0000259" key="4">
    <source>
        <dbReference type="PROSITE" id="PS51379"/>
    </source>
</evidence>
<organism evidence="5 6">
    <name type="scientific">Candidatus Danuiimicrobium aquiferis</name>
    <dbReference type="NCBI Taxonomy" id="1801832"/>
    <lineage>
        <taxon>Bacteria</taxon>
        <taxon>Pseudomonadati</taxon>
        <taxon>Candidatus Omnitrophota</taxon>
        <taxon>Candidatus Danuiimicrobium</taxon>
    </lineage>
</organism>
<comment type="caution">
    <text evidence="5">The sequence shown here is derived from an EMBL/GenBank/DDBJ whole genome shotgun (WGS) entry which is preliminary data.</text>
</comment>
<dbReference type="PANTHER" id="PTHR42895">
    <property type="entry name" value="IRON-SULFUR CLUSTER-BINDING PROTEIN-RELATED"/>
    <property type="match status" value="1"/>
</dbReference>
<dbReference type="Pfam" id="PF13237">
    <property type="entry name" value="Fer4_10"/>
    <property type="match status" value="1"/>
</dbReference>
<protein>
    <submittedName>
        <fullName evidence="5">4Fe-4S ferredoxin</fullName>
    </submittedName>
</protein>
<dbReference type="PROSITE" id="PS51379">
    <property type="entry name" value="4FE4S_FER_2"/>
    <property type="match status" value="2"/>
</dbReference>